<protein>
    <submittedName>
        <fullName evidence="1">Thiol-disulfide oxidoreductase</fullName>
    </submittedName>
</protein>
<evidence type="ECO:0000313" key="2">
    <source>
        <dbReference type="Proteomes" id="UP001138768"/>
    </source>
</evidence>
<dbReference type="Pfam" id="PF04134">
    <property type="entry name" value="DCC1-like"/>
    <property type="match status" value="1"/>
</dbReference>
<dbReference type="InterPro" id="IPR007263">
    <property type="entry name" value="DCC1-like"/>
</dbReference>
<dbReference type="PANTHER" id="PTHR34290:SF2">
    <property type="entry name" value="OS04G0668800 PROTEIN"/>
    <property type="match status" value="1"/>
</dbReference>
<proteinExistence type="predicted"/>
<keyword evidence="2" id="KW-1185">Reference proteome</keyword>
<evidence type="ECO:0000313" key="1">
    <source>
        <dbReference type="EMBL" id="MBK1619497.1"/>
    </source>
</evidence>
<dbReference type="AlphaFoldDB" id="A0A9X0W9G4"/>
<gene>
    <name evidence="1" type="ORF">CKO42_13835</name>
</gene>
<dbReference type="InterPro" id="IPR044691">
    <property type="entry name" value="DCC1_Trx"/>
</dbReference>
<reference evidence="1 2" key="1">
    <citation type="journal article" date="2020" name="Microorganisms">
        <title>Osmotic Adaptation and Compatible Solute Biosynthesis of Phototrophic Bacteria as Revealed from Genome Analyses.</title>
        <authorList>
            <person name="Imhoff J.F."/>
            <person name="Rahn T."/>
            <person name="Kunzel S."/>
            <person name="Keller A."/>
            <person name="Neulinger S.C."/>
        </authorList>
    </citation>
    <scope>NUCLEOTIDE SEQUENCE [LARGE SCALE GENOMIC DNA]</scope>
    <source>
        <strain evidence="1 2">DSM 25653</strain>
    </source>
</reference>
<sequence>MTELKTFFDGGCPLCSREIAHYRKIDRDGRIQWIDITQEADALAGAGLDLPSAMRRLHVQESDGRLLSGVEAFIAIWQRLPRWHLLAGLVNRLRLTQPLEWGYQRFAERRFRRRCAEGACTLD</sequence>
<dbReference type="RefSeq" id="WP_200244948.1">
    <property type="nucleotide sequence ID" value="NZ_NRRY01000022.1"/>
</dbReference>
<comment type="caution">
    <text evidence="1">The sequence shown here is derived from an EMBL/GenBank/DDBJ whole genome shotgun (WGS) entry which is preliminary data.</text>
</comment>
<dbReference type="Proteomes" id="UP001138768">
    <property type="component" value="Unassembled WGS sequence"/>
</dbReference>
<dbReference type="EMBL" id="NRRY01000022">
    <property type="protein sequence ID" value="MBK1619497.1"/>
    <property type="molecule type" value="Genomic_DNA"/>
</dbReference>
<dbReference type="PANTHER" id="PTHR34290">
    <property type="entry name" value="SI:CH73-390P7.2"/>
    <property type="match status" value="1"/>
</dbReference>
<organism evidence="1 2">
    <name type="scientific">Lamprobacter modestohalophilus</name>
    <dbReference type="NCBI Taxonomy" id="1064514"/>
    <lineage>
        <taxon>Bacteria</taxon>
        <taxon>Pseudomonadati</taxon>
        <taxon>Pseudomonadota</taxon>
        <taxon>Gammaproteobacteria</taxon>
        <taxon>Chromatiales</taxon>
        <taxon>Chromatiaceae</taxon>
        <taxon>Lamprobacter</taxon>
    </lineage>
</organism>
<dbReference type="GO" id="GO:0015035">
    <property type="term" value="F:protein-disulfide reductase activity"/>
    <property type="evidence" value="ECO:0007669"/>
    <property type="project" value="InterPro"/>
</dbReference>
<name>A0A9X0W9G4_9GAMM</name>
<accession>A0A9X0W9G4</accession>